<dbReference type="SUPFAM" id="SSF48264">
    <property type="entry name" value="Cytochrome P450"/>
    <property type="match status" value="1"/>
</dbReference>
<dbReference type="Gene3D" id="1.10.630.10">
    <property type="entry name" value="Cytochrome P450"/>
    <property type="match status" value="2"/>
</dbReference>
<organism evidence="8 9">
    <name type="scientific">Botrytis fragariae</name>
    <dbReference type="NCBI Taxonomy" id="1964551"/>
    <lineage>
        <taxon>Eukaryota</taxon>
        <taxon>Fungi</taxon>
        <taxon>Dikarya</taxon>
        <taxon>Ascomycota</taxon>
        <taxon>Pezizomycotina</taxon>
        <taxon>Leotiomycetes</taxon>
        <taxon>Helotiales</taxon>
        <taxon>Sclerotiniaceae</taxon>
        <taxon>Botrytis</taxon>
    </lineage>
</organism>
<protein>
    <submittedName>
        <fullName evidence="8">Putative cytochrome p450 protein</fullName>
    </submittedName>
</protein>
<comment type="cofactor">
    <cofactor evidence="1">
        <name>heme</name>
        <dbReference type="ChEBI" id="CHEBI:30413"/>
    </cofactor>
</comment>
<evidence type="ECO:0000256" key="6">
    <source>
        <dbReference type="ARBA" id="ARBA00023026"/>
    </source>
</evidence>
<keyword evidence="7" id="KW-0560">Oxidoreductase</keyword>
<dbReference type="Proteomes" id="UP000531561">
    <property type="component" value="Unassembled WGS sequence"/>
</dbReference>
<dbReference type="GO" id="GO:0005506">
    <property type="term" value="F:iron ion binding"/>
    <property type="evidence" value="ECO:0007669"/>
    <property type="project" value="InterPro"/>
</dbReference>
<keyword evidence="9" id="KW-1185">Reference proteome</keyword>
<dbReference type="InterPro" id="IPR036396">
    <property type="entry name" value="Cyt_P450_sf"/>
</dbReference>
<dbReference type="GO" id="GO:0008395">
    <property type="term" value="F:steroid hydroxylase activity"/>
    <property type="evidence" value="ECO:0007669"/>
    <property type="project" value="TreeGrafter"/>
</dbReference>
<keyword evidence="4 7" id="KW-0479">Metal-binding</keyword>
<dbReference type="PANTHER" id="PTHR24304">
    <property type="entry name" value="CYTOCHROME P450 FAMILY 7"/>
    <property type="match status" value="1"/>
</dbReference>
<dbReference type="RefSeq" id="XP_037190161.1">
    <property type="nucleotide sequence ID" value="XM_037338098.1"/>
</dbReference>
<dbReference type="EMBL" id="JABFCT010000012">
    <property type="protein sequence ID" value="KAF5871214.1"/>
    <property type="molecule type" value="Genomic_DNA"/>
</dbReference>
<dbReference type="InterPro" id="IPR017972">
    <property type="entry name" value="Cyt_P450_CS"/>
</dbReference>
<evidence type="ECO:0000313" key="8">
    <source>
        <dbReference type="EMBL" id="KAF5871214.1"/>
    </source>
</evidence>
<dbReference type="GeneID" id="59261790"/>
<gene>
    <name evidence="8" type="ORF">Bfra_007727</name>
</gene>
<evidence type="ECO:0000256" key="2">
    <source>
        <dbReference type="ARBA" id="ARBA00010617"/>
    </source>
</evidence>
<evidence type="ECO:0000313" key="9">
    <source>
        <dbReference type="Proteomes" id="UP000531561"/>
    </source>
</evidence>
<dbReference type="InterPro" id="IPR001128">
    <property type="entry name" value="Cyt_P450"/>
</dbReference>
<keyword evidence="6" id="KW-0843">Virulence</keyword>
<dbReference type="PRINTS" id="PR00465">
    <property type="entry name" value="EP450IV"/>
</dbReference>
<dbReference type="PANTHER" id="PTHR24304:SF2">
    <property type="entry name" value="24-HYDROXYCHOLESTEROL 7-ALPHA-HYDROXYLASE"/>
    <property type="match status" value="1"/>
</dbReference>
<dbReference type="InterPro" id="IPR002403">
    <property type="entry name" value="Cyt_P450_E_grp-IV"/>
</dbReference>
<accession>A0A8H6EG93</accession>
<comment type="similarity">
    <text evidence="2 7">Belongs to the cytochrome P450 family.</text>
</comment>
<evidence type="ECO:0000256" key="1">
    <source>
        <dbReference type="ARBA" id="ARBA00001971"/>
    </source>
</evidence>
<sequence length="241" mass="27100">MAWEATNWKSMYKLPDFMGQDMISARSEFIDTLCKYFETPRKDRSDSLYFVTTMEEEIRAAGLSDRETAGIQMLHLWAITANVCNVAFWAIAHIVHSPELLGHIRAEVAQSIGTDGETVDLKYPTEDCPQLEAFFKEVLRINSAGALAREWEGNCERHKSLTRSQNFRPFGGGHTLCPGRFIAKKSVYTIVALPFSQYDVTLDTDNANQKFSRIDEATAGIGKMAPMPGEDVKLVIKPVRN</sequence>
<dbReference type="OrthoDB" id="3366823at2759"/>
<keyword evidence="7" id="KW-0503">Monooxygenase</keyword>
<comment type="caution">
    <text evidence="8">The sequence shown here is derived from an EMBL/GenBank/DDBJ whole genome shotgun (WGS) entry which is preliminary data.</text>
</comment>
<evidence type="ECO:0000256" key="5">
    <source>
        <dbReference type="ARBA" id="ARBA00023004"/>
    </source>
</evidence>
<keyword evidence="3 7" id="KW-0349">Heme</keyword>
<dbReference type="Pfam" id="PF00067">
    <property type="entry name" value="p450"/>
    <property type="match status" value="1"/>
</dbReference>
<dbReference type="AlphaFoldDB" id="A0A8H6EG93"/>
<proteinExistence type="inferred from homology"/>
<evidence type="ECO:0000256" key="4">
    <source>
        <dbReference type="ARBA" id="ARBA00022723"/>
    </source>
</evidence>
<name>A0A8H6EG93_9HELO</name>
<dbReference type="GO" id="GO:0020037">
    <property type="term" value="F:heme binding"/>
    <property type="evidence" value="ECO:0007669"/>
    <property type="project" value="InterPro"/>
</dbReference>
<evidence type="ECO:0000256" key="3">
    <source>
        <dbReference type="ARBA" id="ARBA00022617"/>
    </source>
</evidence>
<dbReference type="GO" id="GO:0016705">
    <property type="term" value="F:oxidoreductase activity, acting on paired donors, with incorporation or reduction of molecular oxygen"/>
    <property type="evidence" value="ECO:0007669"/>
    <property type="project" value="InterPro"/>
</dbReference>
<evidence type="ECO:0000256" key="7">
    <source>
        <dbReference type="RuleBase" id="RU000461"/>
    </source>
</evidence>
<dbReference type="InterPro" id="IPR050529">
    <property type="entry name" value="CYP450_sterol_14alpha_dmase"/>
</dbReference>
<reference evidence="8 9" key="1">
    <citation type="journal article" date="2020" name="Phytopathology">
        <title>A high-quality genome resource of Botrytis fragariae, a new and rapidly spreading fungal pathogen causing strawberry gray mold in the U.S.A.</title>
        <authorList>
            <person name="Wu Y."/>
            <person name="Saski C.A."/>
            <person name="Schnabel G."/>
            <person name="Xiao S."/>
            <person name="Hu M."/>
        </authorList>
    </citation>
    <scope>NUCLEOTIDE SEQUENCE [LARGE SCALE GENOMIC DNA]</scope>
    <source>
        <strain evidence="8 9">BVB16</strain>
    </source>
</reference>
<keyword evidence="5 7" id="KW-0408">Iron</keyword>
<dbReference type="PROSITE" id="PS00086">
    <property type="entry name" value="CYTOCHROME_P450"/>
    <property type="match status" value="1"/>
</dbReference>